<proteinExistence type="predicted"/>
<sequence>MKGETVLELFNRGVQTIITDKFAKVLIESERDGVLRATIFSTIGSALGETLGEVKYPKEWQRLLKRKDCPAYMKKIVTREVNAYYPKLSLPEEPHWVTFGTEHTVV</sequence>
<gene>
    <name evidence="1" type="ORF">TM448A00302_0013</name>
</gene>
<name>A0A6H1ZFG4_9ZZZZ</name>
<organism evidence="1">
    <name type="scientific">viral metagenome</name>
    <dbReference type="NCBI Taxonomy" id="1070528"/>
    <lineage>
        <taxon>unclassified sequences</taxon>
        <taxon>metagenomes</taxon>
        <taxon>organismal metagenomes</taxon>
    </lineage>
</organism>
<dbReference type="EMBL" id="MT144001">
    <property type="protein sequence ID" value="QJA46005.1"/>
    <property type="molecule type" value="Genomic_DNA"/>
</dbReference>
<accession>A0A6H1ZFG4</accession>
<reference evidence="1" key="1">
    <citation type="submission" date="2020-03" db="EMBL/GenBank/DDBJ databases">
        <title>The deep terrestrial virosphere.</title>
        <authorList>
            <person name="Holmfeldt K."/>
            <person name="Nilsson E."/>
            <person name="Simone D."/>
            <person name="Lopez-Fernandez M."/>
            <person name="Wu X."/>
            <person name="de Brujin I."/>
            <person name="Lundin D."/>
            <person name="Andersson A."/>
            <person name="Bertilsson S."/>
            <person name="Dopson M."/>
        </authorList>
    </citation>
    <scope>NUCLEOTIDE SEQUENCE</scope>
    <source>
        <strain evidence="1">TM448A00302</strain>
    </source>
</reference>
<evidence type="ECO:0000313" key="1">
    <source>
        <dbReference type="EMBL" id="QJA46005.1"/>
    </source>
</evidence>
<dbReference type="AlphaFoldDB" id="A0A6H1ZFG4"/>
<protein>
    <submittedName>
        <fullName evidence="1">Uncharacterized protein</fullName>
    </submittedName>
</protein>